<dbReference type="InterPro" id="IPR035647">
    <property type="entry name" value="EFG_III/V"/>
</dbReference>
<gene>
    <name evidence="5" type="ORF">METBISCDRAFT_23316</name>
</gene>
<dbReference type="AlphaFoldDB" id="A0A4P9ZC22"/>
<dbReference type="EMBL" id="ML004459">
    <property type="protein sequence ID" value="RKP30404.1"/>
    <property type="molecule type" value="Genomic_DNA"/>
</dbReference>
<dbReference type="InterPro" id="IPR014721">
    <property type="entry name" value="Ribsml_uS5_D2-typ_fold_subgr"/>
</dbReference>
<dbReference type="CDD" id="cd01683">
    <property type="entry name" value="EF2_IV_snRNP"/>
    <property type="match status" value="1"/>
</dbReference>
<dbReference type="SUPFAM" id="SSF50447">
    <property type="entry name" value="Translation proteins"/>
    <property type="match status" value="1"/>
</dbReference>
<organism evidence="5 6">
    <name type="scientific">Metschnikowia bicuspidata</name>
    <dbReference type="NCBI Taxonomy" id="27322"/>
    <lineage>
        <taxon>Eukaryota</taxon>
        <taxon>Fungi</taxon>
        <taxon>Dikarya</taxon>
        <taxon>Ascomycota</taxon>
        <taxon>Saccharomycotina</taxon>
        <taxon>Pichiomycetes</taxon>
        <taxon>Metschnikowiaceae</taxon>
        <taxon>Metschnikowia</taxon>
    </lineage>
</organism>
<dbReference type="PANTHER" id="PTHR42908:SF6">
    <property type="entry name" value="116 KDA U5 SMALL NUCLEAR RIBONUCLEOPROTEIN COMPONENT"/>
    <property type="match status" value="1"/>
</dbReference>
<dbReference type="InterPro" id="IPR000640">
    <property type="entry name" value="EFG_V-like"/>
</dbReference>
<accession>A0A4P9ZC22</accession>
<dbReference type="FunFam" id="3.30.70.870:FF:000002">
    <property type="entry name" value="Translation elongation factor 2"/>
    <property type="match status" value="1"/>
</dbReference>
<feature type="region of interest" description="Disordered" evidence="3">
    <location>
        <begin position="18"/>
        <end position="48"/>
    </location>
</feature>
<dbReference type="GO" id="GO:0046540">
    <property type="term" value="C:U4/U6 x U5 tri-snRNP complex"/>
    <property type="evidence" value="ECO:0007669"/>
    <property type="project" value="TreeGrafter"/>
</dbReference>
<dbReference type="SMART" id="SM00889">
    <property type="entry name" value="EFG_IV"/>
    <property type="match status" value="1"/>
</dbReference>
<feature type="compositionally biased region" description="Basic and acidic residues" evidence="3">
    <location>
        <begin position="19"/>
        <end position="37"/>
    </location>
</feature>
<dbReference type="SUPFAM" id="SSF52540">
    <property type="entry name" value="P-loop containing nucleoside triphosphate hydrolases"/>
    <property type="match status" value="1"/>
</dbReference>
<dbReference type="Pfam" id="PF00679">
    <property type="entry name" value="EFG_C"/>
    <property type="match status" value="1"/>
</dbReference>
<evidence type="ECO:0000259" key="4">
    <source>
        <dbReference type="PROSITE" id="PS51722"/>
    </source>
</evidence>
<dbReference type="GO" id="GO:0071007">
    <property type="term" value="C:U2-type catalytic step 2 spliceosome"/>
    <property type="evidence" value="ECO:0007669"/>
    <property type="project" value="TreeGrafter"/>
</dbReference>
<dbReference type="InterPro" id="IPR027417">
    <property type="entry name" value="P-loop_NTPase"/>
</dbReference>
<dbReference type="PROSITE" id="PS51722">
    <property type="entry name" value="G_TR_2"/>
    <property type="match status" value="1"/>
</dbReference>
<dbReference type="SMART" id="SM00838">
    <property type="entry name" value="EFG_C"/>
    <property type="match status" value="1"/>
</dbReference>
<dbReference type="OrthoDB" id="364892at2759"/>
<keyword evidence="5" id="KW-0067">ATP-binding</keyword>
<protein>
    <submittedName>
        <fullName evidence="5">ATP dependent RNA helicase and U5 mRNA splicing factor</fullName>
    </submittedName>
</protein>
<dbReference type="Gene3D" id="3.40.50.300">
    <property type="entry name" value="P-loop containing nucleotide triphosphate hydrolases"/>
    <property type="match status" value="1"/>
</dbReference>
<dbReference type="GO" id="GO:0005525">
    <property type="term" value="F:GTP binding"/>
    <property type="evidence" value="ECO:0007669"/>
    <property type="project" value="UniProtKB-KW"/>
</dbReference>
<dbReference type="GO" id="GO:0030623">
    <property type="term" value="F:U5 snRNA binding"/>
    <property type="evidence" value="ECO:0007669"/>
    <property type="project" value="TreeGrafter"/>
</dbReference>
<evidence type="ECO:0000256" key="1">
    <source>
        <dbReference type="ARBA" id="ARBA00022741"/>
    </source>
</evidence>
<dbReference type="Gene3D" id="2.40.30.10">
    <property type="entry name" value="Translation factors"/>
    <property type="match status" value="1"/>
</dbReference>
<keyword evidence="6" id="KW-1185">Reference proteome</keyword>
<feature type="domain" description="Tr-type G" evidence="4">
    <location>
        <begin position="119"/>
        <end position="390"/>
    </location>
</feature>
<dbReference type="Gene3D" id="3.30.70.240">
    <property type="match status" value="1"/>
</dbReference>
<dbReference type="InterPro" id="IPR020568">
    <property type="entry name" value="Ribosomal_Su5_D2-typ_SF"/>
</dbReference>
<dbReference type="SUPFAM" id="SSF54211">
    <property type="entry name" value="Ribosomal protein S5 domain 2-like"/>
    <property type="match status" value="1"/>
</dbReference>
<dbReference type="Pfam" id="PF00009">
    <property type="entry name" value="GTP_EFTU"/>
    <property type="match status" value="1"/>
</dbReference>
<proteinExistence type="predicted"/>
<reference evidence="6" key="1">
    <citation type="journal article" date="2018" name="Nat. Microbiol.">
        <title>Leveraging single-cell genomics to expand the fungal tree of life.</title>
        <authorList>
            <person name="Ahrendt S.R."/>
            <person name="Quandt C.A."/>
            <person name="Ciobanu D."/>
            <person name="Clum A."/>
            <person name="Salamov A."/>
            <person name="Andreopoulos B."/>
            <person name="Cheng J.F."/>
            <person name="Woyke T."/>
            <person name="Pelin A."/>
            <person name="Henrissat B."/>
            <person name="Reynolds N.K."/>
            <person name="Benny G.L."/>
            <person name="Smith M.E."/>
            <person name="James T.Y."/>
            <person name="Grigoriev I.V."/>
        </authorList>
    </citation>
    <scope>NUCLEOTIDE SEQUENCE [LARGE SCALE GENOMIC DNA]</scope>
    <source>
        <strain evidence="6">Baker2002</strain>
    </source>
</reference>
<name>A0A4P9ZC22_9ASCO</name>
<dbReference type="Gene3D" id="3.30.230.10">
    <property type="match status" value="1"/>
</dbReference>
<dbReference type="Proteomes" id="UP000268321">
    <property type="component" value="Unassembled WGS sequence"/>
</dbReference>
<sequence length="952" mass="106356">MESDDEYDEFGNYIGHVADWTHSESDDQCEDPERGQIIDDGDDSDEENQGALIKVDDNVDVFQAAETIYVDPTNTGTGDPVIKGVLAVNILEYKIKDDELPQTTYSKDYLTTVAKTQPERVRTVAVVGGLHTGKTSFLDTLVMQTHPDICPSKRDEHNGKPMRYLDTHKIENERGISIRTAALSLLRQDLHHRSHPVNFIDCPGNPDFQDDLESALGVVEGAVLIIDAVEGLTGRDRMILTELVRNNLPFVVVLNKFDRLILELRLAPRDFYLKIKHTLDGINSCLYHNEYGYSYTHDKLISPLKGNVVFASYNLRTSFTLATWSRFYEQSGRLPNVDVAKFVKLLWGKVSFDNGQFSKVSSPETPSSFEKLIVEPLYKLVTHALVSEPSSNELAQILWDHFHVSLHKSTYKQDPQILLREVFSAVFPDLADFTQAVVDTVPPPSPSILSRKGLPDIDDKYPIAEVFAVRLAPGLNEFQCIARILLGTFRTGDEVHIFTDTQKRTLTIGKLHICCGRYNISVEEAVTGSIVMMEGLEDLVSKSASLFGVSCPVEQHKRFHRMANGAKSVFKVAVECENPVELPRLVRGLLKLSKVYPAAVIKLEESGEYTISGTGELFLDCVLHDLRYLTEDYLSIKVSDPMVRFSESCHEQSVTKLPAASASNQNRISIIAEPVKDHRLSTAIERGRINLSQPQKTTTKVLCDEFQWDVLAARSLWYLGPKGLQLPSMLLDDSLEGETDKKRLALARDSIVAGFELGVNEGPLCGEAIRDTKFKILDAVLGSIGIVSSSQVIPMTRNAVHIGLLTAAPKLLEPMYKVFTTCTYNCLSAIHTLLEKRRGWAVQERAIVGTKMYEVEGYVPVIDSVGLDVDIRLATQGQSFCVMEFCRWDTVPGDPLDKDCALLAMKPVPRASLARDFVMKTRKRKGLGNEPNLQKYIDPELYAKLRESDVIV</sequence>
<dbReference type="Pfam" id="PF03764">
    <property type="entry name" value="EFG_IV"/>
    <property type="match status" value="1"/>
</dbReference>
<evidence type="ECO:0000313" key="5">
    <source>
        <dbReference type="EMBL" id="RKP30404.1"/>
    </source>
</evidence>
<keyword evidence="5" id="KW-0347">Helicase</keyword>
<dbReference type="GO" id="GO:0004386">
    <property type="term" value="F:helicase activity"/>
    <property type="evidence" value="ECO:0007669"/>
    <property type="project" value="UniProtKB-KW"/>
</dbReference>
<keyword evidence="5" id="KW-0378">Hydrolase</keyword>
<keyword evidence="1" id="KW-0547">Nucleotide-binding</keyword>
<evidence type="ECO:0000256" key="2">
    <source>
        <dbReference type="ARBA" id="ARBA00023134"/>
    </source>
</evidence>
<dbReference type="GO" id="GO:0005829">
    <property type="term" value="C:cytosol"/>
    <property type="evidence" value="ECO:0007669"/>
    <property type="project" value="TreeGrafter"/>
</dbReference>
<dbReference type="PRINTS" id="PR00315">
    <property type="entry name" value="ELONGATNFCT"/>
</dbReference>
<dbReference type="Gene3D" id="3.30.70.870">
    <property type="entry name" value="Elongation Factor G (Translational Gtpase), domain 3"/>
    <property type="match status" value="1"/>
</dbReference>
<dbReference type="SUPFAM" id="SSF54980">
    <property type="entry name" value="EF-G C-terminal domain-like"/>
    <property type="match status" value="2"/>
</dbReference>
<dbReference type="GO" id="GO:0000398">
    <property type="term" value="P:mRNA splicing, via spliceosome"/>
    <property type="evidence" value="ECO:0007669"/>
    <property type="project" value="TreeGrafter"/>
</dbReference>
<dbReference type="InterPro" id="IPR000795">
    <property type="entry name" value="T_Tr_GTP-bd_dom"/>
</dbReference>
<dbReference type="InterPro" id="IPR005517">
    <property type="entry name" value="Transl_elong_EFG/EF2_IV"/>
</dbReference>
<dbReference type="InterPro" id="IPR009000">
    <property type="entry name" value="Transl_B-barrel_sf"/>
</dbReference>
<dbReference type="PANTHER" id="PTHR42908">
    <property type="entry name" value="TRANSLATION ELONGATION FACTOR-RELATED"/>
    <property type="match status" value="1"/>
</dbReference>
<feature type="compositionally biased region" description="Acidic residues" evidence="3">
    <location>
        <begin position="39"/>
        <end position="48"/>
    </location>
</feature>
<keyword evidence="2" id="KW-0342">GTP-binding</keyword>
<dbReference type="GO" id="GO:0003924">
    <property type="term" value="F:GTPase activity"/>
    <property type="evidence" value="ECO:0007669"/>
    <property type="project" value="InterPro"/>
</dbReference>
<evidence type="ECO:0000313" key="6">
    <source>
        <dbReference type="Proteomes" id="UP000268321"/>
    </source>
</evidence>
<evidence type="ECO:0000256" key="3">
    <source>
        <dbReference type="SAM" id="MobiDB-lite"/>
    </source>
</evidence>